<evidence type="ECO:0000256" key="18">
    <source>
        <dbReference type="ARBA" id="ARBA00052985"/>
    </source>
</evidence>
<comment type="similarity">
    <text evidence="2 20">Belongs to the thiolase-like superfamily. FabH family.</text>
</comment>
<evidence type="ECO:0000259" key="21">
    <source>
        <dbReference type="Pfam" id="PF08541"/>
    </source>
</evidence>
<dbReference type="CDD" id="cd00830">
    <property type="entry name" value="KAS_III"/>
    <property type="match status" value="1"/>
</dbReference>
<comment type="catalytic activity">
    <reaction evidence="10">
        <text>pentanoyl-CoA + malonyl-[ACP] + H(+) = 3-oxoheptanoyl-[ACP] + CO2 + CoA</text>
        <dbReference type="Rhea" id="RHEA:42252"/>
        <dbReference type="Rhea" id="RHEA-COMP:9623"/>
        <dbReference type="Rhea" id="RHEA-COMP:9943"/>
        <dbReference type="ChEBI" id="CHEBI:15378"/>
        <dbReference type="ChEBI" id="CHEBI:16526"/>
        <dbReference type="ChEBI" id="CHEBI:57287"/>
        <dbReference type="ChEBI" id="CHEBI:57389"/>
        <dbReference type="ChEBI" id="CHEBI:78449"/>
        <dbReference type="ChEBI" id="CHEBI:78824"/>
    </reaction>
    <physiologicalReaction direction="left-to-right" evidence="10">
        <dbReference type="Rhea" id="RHEA:42253"/>
    </physiologicalReaction>
</comment>
<evidence type="ECO:0000256" key="19">
    <source>
        <dbReference type="ARBA" id="ARBA00056015"/>
    </source>
</evidence>
<evidence type="ECO:0000256" key="4">
    <source>
        <dbReference type="ARBA" id="ARBA00022679"/>
    </source>
</evidence>
<evidence type="ECO:0000256" key="13">
    <source>
        <dbReference type="ARBA" id="ARBA00051330"/>
    </source>
</evidence>
<feature type="active site" evidence="20">
    <location>
        <position position="115"/>
    </location>
</feature>
<evidence type="ECO:0000256" key="1">
    <source>
        <dbReference type="ARBA" id="ARBA00005194"/>
    </source>
</evidence>
<name>A0A8X8L6E8_CALTT</name>
<organism evidence="23 24">
    <name type="scientific">Caldalkalibacillus thermarum (strain TA2.A1)</name>
    <dbReference type="NCBI Taxonomy" id="986075"/>
    <lineage>
        <taxon>Bacteria</taxon>
        <taxon>Bacillati</taxon>
        <taxon>Bacillota</taxon>
        <taxon>Bacilli</taxon>
        <taxon>Bacillales</taxon>
        <taxon>Bacillaceae</taxon>
        <taxon>Caldalkalibacillus</taxon>
    </lineage>
</organism>
<feature type="active site" evidence="20">
    <location>
        <position position="255"/>
    </location>
</feature>
<dbReference type="NCBIfam" id="NF006829">
    <property type="entry name" value="PRK09352.1"/>
    <property type="match status" value="1"/>
</dbReference>
<dbReference type="EC" id="2.3.1.180" evidence="20"/>
<dbReference type="Gene3D" id="3.40.47.10">
    <property type="match status" value="1"/>
</dbReference>
<evidence type="ECO:0000256" key="9">
    <source>
        <dbReference type="ARBA" id="ARBA00023315"/>
    </source>
</evidence>
<dbReference type="SUPFAM" id="SSF53901">
    <property type="entry name" value="Thiolase-like"/>
    <property type="match status" value="1"/>
</dbReference>
<evidence type="ECO:0000256" key="15">
    <source>
        <dbReference type="ARBA" id="ARBA00052407"/>
    </source>
</evidence>
<comment type="function">
    <text evidence="20">Catalyzes the condensation reaction of fatty acid synthesis by the addition to an acyl acceptor of two carbons from malonyl-ACP. Catalyzes the first condensation reaction which initiates fatty acid synthesis and may therefore play a role in governing the total rate of fatty acid production. Possesses both acetoacetyl-ACP synthase and acetyl transacylase activities. Its substrate specificity determines the biosynthesis of branched-chain and/or straight-chain of fatty acids.</text>
</comment>
<dbReference type="InterPro" id="IPR004655">
    <property type="entry name" value="FabH"/>
</dbReference>
<keyword evidence="20" id="KW-0963">Cytoplasm</keyword>
<dbReference type="InterPro" id="IPR013747">
    <property type="entry name" value="ACP_syn_III_C"/>
</dbReference>
<dbReference type="KEGG" id="cthu:HUR95_10545"/>
<evidence type="ECO:0000256" key="5">
    <source>
        <dbReference type="ARBA" id="ARBA00022832"/>
    </source>
</evidence>
<comment type="catalytic activity">
    <reaction evidence="12">
        <text>malonyl-[ACP] + acetyl-CoA + H(+) = 3-oxobutanoyl-[ACP] + CO2 + CoA</text>
        <dbReference type="Rhea" id="RHEA:12080"/>
        <dbReference type="Rhea" id="RHEA-COMP:9623"/>
        <dbReference type="Rhea" id="RHEA-COMP:9625"/>
        <dbReference type="ChEBI" id="CHEBI:15378"/>
        <dbReference type="ChEBI" id="CHEBI:16526"/>
        <dbReference type="ChEBI" id="CHEBI:57287"/>
        <dbReference type="ChEBI" id="CHEBI:57288"/>
        <dbReference type="ChEBI" id="CHEBI:78449"/>
        <dbReference type="ChEBI" id="CHEBI:78450"/>
        <dbReference type="EC" id="2.3.1.180"/>
    </reaction>
    <physiologicalReaction direction="left-to-right" evidence="12">
        <dbReference type="Rhea" id="RHEA:12081"/>
    </physiologicalReaction>
</comment>
<evidence type="ECO:0000259" key="22">
    <source>
        <dbReference type="Pfam" id="PF08545"/>
    </source>
</evidence>
<proteinExistence type="inferred from homology"/>
<feature type="active site" evidence="20">
    <location>
        <position position="285"/>
    </location>
</feature>
<dbReference type="PANTHER" id="PTHR43091:SF1">
    <property type="entry name" value="BETA-KETOACYL-[ACYL-CARRIER-PROTEIN] SYNTHASE III, CHLOROPLASTIC"/>
    <property type="match status" value="1"/>
</dbReference>
<evidence type="ECO:0000256" key="8">
    <source>
        <dbReference type="ARBA" id="ARBA00023268"/>
    </source>
</evidence>
<keyword evidence="24" id="KW-1185">Reference proteome</keyword>
<comment type="function">
    <text evidence="19">Catalyzes the condensation reaction of fatty acid synthesis by the addition to an acyl acceptor of two carbons from malonyl-ACP. Catalyzes the first condensation reaction which initiates fatty acid synthesis and may therefore play a role in governing the total rate of fatty acid production. Possesses both acetoacetyl-ACP synthase and acetyl transacylase activities. Has some substrate specificity for branched chain acyl-CoA, determining the biosynthesis of branched-chain of fatty acids instead of straight-chain.</text>
</comment>
<dbReference type="InterPro" id="IPR013751">
    <property type="entry name" value="ACP_syn_III_N"/>
</dbReference>
<keyword evidence="5 20" id="KW-0276">Fatty acid metabolism</keyword>
<comment type="subcellular location">
    <subcellularLocation>
        <location evidence="20">Cytoplasm</location>
    </subcellularLocation>
</comment>
<comment type="catalytic activity">
    <reaction evidence="17">
        <text>butanoyl-CoA + malonyl-[ACP] + H(+) = 3-oxohexanoyl-[ACP] + CO2 + CoA</text>
        <dbReference type="Rhea" id="RHEA:42248"/>
        <dbReference type="Rhea" id="RHEA-COMP:9623"/>
        <dbReference type="Rhea" id="RHEA-COMP:9629"/>
        <dbReference type="ChEBI" id="CHEBI:15378"/>
        <dbReference type="ChEBI" id="CHEBI:16526"/>
        <dbReference type="ChEBI" id="CHEBI:57287"/>
        <dbReference type="ChEBI" id="CHEBI:57371"/>
        <dbReference type="ChEBI" id="CHEBI:78449"/>
        <dbReference type="ChEBI" id="CHEBI:78456"/>
    </reaction>
    <physiologicalReaction direction="left-to-right" evidence="17">
        <dbReference type="Rhea" id="RHEA:42249"/>
    </physiologicalReaction>
</comment>
<comment type="catalytic activity">
    <reaction evidence="11">
        <text>malonyl-[ACP] + propanoyl-CoA + H(+) = 3-oxopentanoyl-[ACP] + CO2 + CoA</text>
        <dbReference type="Rhea" id="RHEA:42244"/>
        <dbReference type="Rhea" id="RHEA-COMP:9623"/>
        <dbReference type="Rhea" id="RHEA-COMP:9939"/>
        <dbReference type="ChEBI" id="CHEBI:15378"/>
        <dbReference type="ChEBI" id="CHEBI:16526"/>
        <dbReference type="ChEBI" id="CHEBI:57287"/>
        <dbReference type="ChEBI" id="CHEBI:57392"/>
        <dbReference type="ChEBI" id="CHEBI:78449"/>
        <dbReference type="ChEBI" id="CHEBI:78818"/>
    </reaction>
    <physiologicalReaction direction="left-to-right" evidence="11">
        <dbReference type="Rhea" id="RHEA:42245"/>
    </physiologicalReaction>
</comment>
<comment type="catalytic activity">
    <reaction evidence="15">
        <text>(2S)-2-methylbutanoyl-CoA + malonyl-[ACP] + H(+) = (4S)-4-methyl-3-oxohexanoyl-[ACP] + CO2 + CoA</text>
        <dbReference type="Rhea" id="RHEA:42276"/>
        <dbReference type="Rhea" id="RHEA-COMP:9623"/>
        <dbReference type="Rhea" id="RHEA-COMP:17148"/>
        <dbReference type="ChEBI" id="CHEBI:15378"/>
        <dbReference type="ChEBI" id="CHEBI:16526"/>
        <dbReference type="ChEBI" id="CHEBI:57287"/>
        <dbReference type="ChEBI" id="CHEBI:78449"/>
        <dbReference type="ChEBI" id="CHEBI:88166"/>
        <dbReference type="ChEBI" id="CHEBI:167462"/>
        <dbReference type="EC" id="2.3.1.300"/>
    </reaction>
    <physiologicalReaction direction="left-to-right" evidence="15">
        <dbReference type="Rhea" id="RHEA:42277"/>
    </physiologicalReaction>
</comment>
<dbReference type="RefSeq" id="WP_222822558.1">
    <property type="nucleotide sequence ID" value="NZ_CP082237.1"/>
</dbReference>
<evidence type="ECO:0000256" key="6">
    <source>
        <dbReference type="ARBA" id="ARBA00023098"/>
    </source>
</evidence>
<dbReference type="GO" id="GO:0004315">
    <property type="term" value="F:3-oxoacyl-[acyl-carrier-protein] synthase activity"/>
    <property type="evidence" value="ECO:0007669"/>
    <property type="project" value="InterPro"/>
</dbReference>
<dbReference type="FunFam" id="3.40.47.10:FF:000004">
    <property type="entry name" value="3-oxoacyl-[acyl-carrier-protein] synthase 3"/>
    <property type="match status" value="1"/>
</dbReference>
<dbReference type="GO" id="GO:0006633">
    <property type="term" value="P:fatty acid biosynthetic process"/>
    <property type="evidence" value="ECO:0007669"/>
    <property type="project" value="UniProtKB-UniRule"/>
</dbReference>
<evidence type="ECO:0000256" key="10">
    <source>
        <dbReference type="ARBA" id="ARBA00050479"/>
    </source>
</evidence>
<dbReference type="NCBIfam" id="TIGR00747">
    <property type="entry name" value="fabH"/>
    <property type="match status" value="1"/>
</dbReference>
<evidence type="ECO:0000256" key="11">
    <source>
        <dbReference type="ARBA" id="ARBA00050980"/>
    </source>
</evidence>
<gene>
    <name evidence="20" type="primary">fabH</name>
    <name evidence="23" type="ORF">HUR95_10545</name>
</gene>
<evidence type="ECO:0000256" key="20">
    <source>
        <dbReference type="HAMAP-Rule" id="MF_01815"/>
    </source>
</evidence>
<evidence type="ECO:0000313" key="23">
    <source>
        <dbReference type="EMBL" id="QZT32812.1"/>
    </source>
</evidence>
<dbReference type="GO" id="GO:0033818">
    <property type="term" value="F:beta-ketoacyl-acyl-carrier-protein synthase III activity"/>
    <property type="evidence" value="ECO:0007669"/>
    <property type="project" value="UniProtKB-UniRule"/>
</dbReference>
<dbReference type="AlphaFoldDB" id="A0A8X8L6E8"/>
<keyword evidence="8 20" id="KW-0511">Multifunctional enzyme</keyword>
<dbReference type="Pfam" id="PF08541">
    <property type="entry name" value="ACP_syn_III_C"/>
    <property type="match status" value="1"/>
</dbReference>
<evidence type="ECO:0000256" key="16">
    <source>
        <dbReference type="ARBA" id="ARBA00052467"/>
    </source>
</evidence>
<evidence type="ECO:0000256" key="14">
    <source>
        <dbReference type="ARBA" id="ARBA00052279"/>
    </source>
</evidence>
<reference evidence="23 24" key="1">
    <citation type="journal article" date="2020" name="Extremophiles">
        <title>Genomic analysis of Caldalkalibacillus thermarum TA2.A1 reveals aerobic alkaliphilic metabolism and evolutionary hallmarks linking alkaliphilic bacteria and plant life.</title>
        <authorList>
            <person name="de Jong S.I."/>
            <person name="van den Broek M.A."/>
            <person name="Merkel A.Y."/>
            <person name="de la Torre Cortes P."/>
            <person name="Kalamorz F."/>
            <person name="Cook G.M."/>
            <person name="van Loosdrecht M.C.M."/>
            <person name="McMillan D.G.G."/>
        </authorList>
    </citation>
    <scope>NUCLEOTIDE SEQUENCE [LARGE SCALE GENOMIC DNA]</scope>
    <source>
        <strain evidence="23 24">TA2.A1</strain>
    </source>
</reference>
<evidence type="ECO:0000313" key="24">
    <source>
        <dbReference type="Proteomes" id="UP000825179"/>
    </source>
</evidence>
<dbReference type="PANTHER" id="PTHR43091">
    <property type="entry name" value="3-OXOACYL-[ACYL-CARRIER-PROTEIN] SYNTHASE"/>
    <property type="match status" value="1"/>
</dbReference>
<dbReference type="EMBL" id="CP082237">
    <property type="protein sequence ID" value="QZT32812.1"/>
    <property type="molecule type" value="Genomic_DNA"/>
</dbReference>
<comment type="catalytic activity">
    <reaction evidence="16">
        <text>2-methylpropanoyl-CoA + malonyl-[ACP] + H(+) = 4-methyl-3-oxopentanoyl-[ACP] + CO2 + CoA</text>
        <dbReference type="Rhea" id="RHEA:42268"/>
        <dbReference type="Rhea" id="RHEA-COMP:9623"/>
        <dbReference type="Rhea" id="RHEA-COMP:9940"/>
        <dbReference type="ChEBI" id="CHEBI:15378"/>
        <dbReference type="ChEBI" id="CHEBI:16526"/>
        <dbReference type="ChEBI" id="CHEBI:57287"/>
        <dbReference type="ChEBI" id="CHEBI:57338"/>
        <dbReference type="ChEBI" id="CHEBI:78449"/>
        <dbReference type="ChEBI" id="CHEBI:78820"/>
        <dbReference type="EC" id="2.3.1.300"/>
    </reaction>
    <physiologicalReaction direction="left-to-right" evidence="16">
        <dbReference type="Rhea" id="RHEA:42269"/>
    </physiologicalReaction>
</comment>
<evidence type="ECO:0000256" key="2">
    <source>
        <dbReference type="ARBA" id="ARBA00008642"/>
    </source>
</evidence>
<comment type="pathway">
    <text evidence="1 20">Lipid metabolism; fatty acid biosynthesis.</text>
</comment>
<comment type="domain">
    <text evidence="20">The last Arg residue of the ACP-binding site is essential for the weak association between ACP/AcpP and FabH.</text>
</comment>
<dbReference type="HAMAP" id="MF_01815">
    <property type="entry name" value="FabH"/>
    <property type="match status" value="1"/>
</dbReference>
<feature type="domain" description="Beta-ketoacyl-[acyl-carrier-protein] synthase III C-terminal" evidence="21">
    <location>
        <begin position="239"/>
        <end position="328"/>
    </location>
</feature>
<comment type="subunit">
    <text evidence="20">Homodimer.</text>
</comment>
<evidence type="ECO:0000256" key="12">
    <source>
        <dbReference type="ARBA" id="ARBA00051096"/>
    </source>
</evidence>
<keyword evidence="7 20" id="KW-0275">Fatty acid biosynthesis</keyword>
<accession>A0A8X8L6E8</accession>
<feature type="region of interest" description="ACP-binding" evidence="20">
    <location>
        <begin position="256"/>
        <end position="260"/>
    </location>
</feature>
<keyword evidence="3 20" id="KW-0444">Lipid biosynthesis</keyword>
<dbReference type="Pfam" id="PF08545">
    <property type="entry name" value="ACP_syn_III"/>
    <property type="match status" value="1"/>
</dbReference>
<evidence type="ECO:0000256" key="3">
    <source>
        <dbReference type="ARBA" id="ARBA00022516"/>
    </source>
</evidence>
<dbReference type="InterPro" id="IPR016039">
    <property type="entry name" value="Thiolase-like"/>
</dbReference>
<comment type="catalytic activity">
    <reaction evidence="14">
        <text>heptanoyl-CoA + malonyl-[ACP] + H(+) = 3-oxononanoyl-[ACP] + CO2 + CoA</text>
        <dbReference type="Rhea" id="RHEA:42260"/>
        <dbReference type="Rhea" id="RHEA-COMP:9623"/>
        <dbReference type="Rhea" id="RHEA-COMP:9944"/>
        <dbReference type="ChEBI" id="CHEBI:15378"/>
        <dbReference type="ChEBI" id="CHEBI:16526"/>
        <dbReference type="ChEBI" id="CHEBI:57287"/>
        <dbReference type="ChEBI" id="CHEBI:78449"/>
        <dbReference type="ChEBI" id="CHEBI:78811"/>
        <dbReference type="ChEBI" id="CHEBI:78826"/>
    </reaction>
    <physiologicalReaction direction="left-to-right" evidence="14">
        <dbReference type="Rhea" id="RHEA:42261"/>
    </physiologicalReaction>
</comment>
<keyword evidence="4 20" id="KW-0808">Transferase</keyword>
<keyword evidence="6 20" id="KW-0443">Lipid metabolism</keyword>
<dbReference type="GO" id="GO:0005737">
    <property type="term" value="C:cytoplasm"/>
    <property type="evidence" value="ECO:0007669"/>
    <property type="project" value="UniProtKB-SubCell"/>
</dbReference>
<evidence type="ECO:0000256" key="7">
    <source>
        <dbReference type="ARBA" id="ARBA00023160"/>
    </source>
</evidence>
<protein>
    <recommendedName>
        <fullName evidence="20">Beta-ketoacyl-[acyl-carrier-protein] synthase III</fullName>
        <shortName evidence="20">Beta-ketoacyl-ACP synthase III</shortName>
        <shortName evidence="20">KAS III</shortName>
        <ecNumber evidence="20">2.3.1.180</ecNumber>
    </recommendedName>
    <alternativeName>
        <fullName evidence="20">3-oxoacyl-[acyl-carrier-protein] synthase 3</fullName>
    </alternativeName>
    <alternativeName>
        <fullName evidence="20">3-oxoacyl-[acyl-carrier-protein] synthase III</fullName>
    </alternativeName>
</protein>
<evidence type="ECO:0000256" key="17">
    <source>
        <dbReference type="ARBA" id="ARBA00052801"/>
    </source>
</evidence>
<sequence>MRGYGVGILGVGSFLPEKVLTNQDLEKMVDTSDEWIRTRTGIRERRVADENMASSDLAYEASVKALQHAGISADELDMIIVATVTPDMFFPSTACILQHKLGARKVAAVDLSAACSGFLYAVSTATQFVQTGMYRYILVVGVDCLSKITNWKDRNTCVLFGDGAGAVVIDPTEEGLGFLSFELGADGSGADFLNLPAGGSRLPASTRTLEEEKHFIHMNGQEVFKFAVRIMEQISVSVIEKAGLSTDDVQFLVPHQANLRIIDAARKRLGLGEKQVVVNLDRYGNMSSASIPVALDEAVHDGRIKKGDIVVFVGFGGGLTWGASTMRWNI</sequence>
<feature type="domain" description="Beta-ketoacyl-[acyl-carrier-protein] synthase III N-terminal" evidence="22">
    <location>
        <begin position="110"/>
        <end position="187"/>
    </location>
</feature>
<keyword evidence="9 20" id="KW-0012">Acyltransferase</keyword>
<dbReference type="Proteomes" id="UP000825179">
    <property type="component" value="Chromosome"/>
</dbReference>
<comment type="catalytic activity">
    <reaction evidence="18">
        <text>3-methylbutanoyl-CoA + malonyl-[ACP] + H(+) = 5-methyl-3-oxohexanoyl-[ACP] + CO2 + CoA</text>
        <dbReference type="Rhea" id="RHEA:42272"/>
        <dbReference type="Rhea" id="RHEA-COMP:9623"/>
        <dbReference type="Rhea" id="RHEA-COMP:9941"/>
        <dbReference type="ChEBI" id="CHEBI:15378"/>
        <dbReference type="ChEBI" id="CHEBI:16526"/>
        <dbReference type="ChEBI" id="CHEBI:57287"/>
        <dbReference type="ChEBI" id="CHEBI:57345"/>
        <dbReference type="ChEBI" id="CHEBI:78449"/>
        <dbReference type="ChEBI" id="CHEBI:78822"/>
        <dbReference type="EC" id="2.3.1.300"/>
    </reaction>
    <physiologicalReaction direction="left-to-right" evidence="18">
        <dbReference type="Rhea" id="RHEA:42273"/>
    </physiologicalReaction>
</comment>
<comment type="catalytic activity">
    <reaction evidence="13">
        <text>hexanoyl-CoA + malonyl-[ACP] + H(+) = 3-oxooctanoyl-[ACP] + CO2 + CoA</text>
        <dbReference type="Rhea" id="RHEA:42256"/>
        <dbReference type="Rhea" id="RHEA-COMP:9623"/>
        <dbReference type="Rhea" id="RHEA-COMP:9633"/>
        <dbReference type="ChEBI" id="CHEBI:15378"/>
        <dbReference type="ChEBI" id="CHEBI:16526"/>
        <dbReference type="ChEBI" id="CHEBI:57287"/>
        <dbReference type="ChEBI" id="CHEBI:62620"/>
        <dbReference type="ChEBI" id="CHEBI:78449"/>
        <dbReference type="ChEBI" id="CHEBI:78460"/>
    </reaction>
    <physiologicalReaction direction="left-to-right" evidence="13">
        <dbReference type="Rhea" id="RHEA:42257"/>
    </physiologicalReaction>
</comment>